<dbReference type="EMBL" id="LLXL01002121">
    <property type="protein sequence ID" value="PKK61743.1"/>
    <property type="molecule type" value="Genomic_DNA"/>
</dbReference>
<dbReference type="VEuPathDB" id="FungiDB:RhiirA1_490788"/>
<gene>
    <name evidence="1" type="ORF">RhiirC2_718201</name>
</gene>
<dbReference type="Proteomes" id="UP000233469">
    <property type="component" value="Unassembled WGS sequence"/>
</dbReference>
<protein>
    <submittedName>
        <fullName evidence="1">Uncharacterized protein</fullName>
    </submittedName>
</protein>
<comment type="caution">
    <text evidence="1">The sequence shown here is derived from an EMBL/GenBank/DDBJ whole genome shotgun (WGS) entry which is preliminary data.</text>
</comment>
<dbReference type="AlphaFoldDB" id="A0A2I1EIW5"/>
<organism evidence="1 2">
    <name type="scientific">Rhizophagus irregularis</name>
    <dbReference type="NCBI Taxonomy" id="588596"/>
    <lineage>
        <taxon>Eukaryota</taxon>
        <taxon>Fungi</taxon>
        <taxon>Fungi incertae sedis</taxon>
        <taxon>Mucoromycota</taxon>
        <taxon>Glomeromycotina</taxon>
        <taxon>Glomeromycetes</taxon>
        <taxon>Glomerales</taxon>
        <taxon>Glomeraceae</taxon>
        <taxon>Rhizophagus</taxon>
    </lineage>
</organism>
<dbReference type="VEuPathDB" id="FungiDB:RhiirFUN_002769"/>
<evidence type="ECO:0000313" key="1">
    <source>
        <dbReference type="EMBL" id="PKK61743.1"/>
    </source>
</evidence>
<reference evidence="1 2" key="2">
    <citation type="submission" date="2017-10" db="EMBL/GenBank/DDBJ databases">
        <title>Extensive intraspecific genome diversity in a model arbuscular mycorrhizal fungus.</title>
        <authorList>
            <person name="Chen E.C.H."/>
            <person name="Morin E."/>
            <person name="Baudet D."/>
            <person name="Noel J."/>
            <person name="Ndikumana S."/>
            <person name="Charron P."/>
            <person name="St-Onge C."/>
            <person name="Giorgi J."/>
            <person name="Grigoriev I.V."/>
            <person name="Roux C."/>
            <person name="Martin F.M."/>
            <person name="Corradi N."/>
        </authorList>
    </citation>
    <scope>NUCLEOTIDE SEQUENCE [LARGE SCALE GENOMIC DNA]</scope>
    <source>
        <strain evidence="1 2">C2</strain>
    </source>
</reference>
<name>A0A2I1EIW5_9GLOM</name>
<accession>A0A2I1EIW5</accession>
<proteinExistence type="predicted"/>
<sequence length="177" mass="19314">MNRNFIIIFILLVTLSMINAVPHQLRKRETNFDSCLVGKDVVPLTVKINPDPPVAKKPESFTVSGTLNDDILAYNTVLMIGFVDSTGALSLTAPYFQKFVEPVKAGTPFSINASKVPTPVNLPDVYIIRVIVGDLNDNIYGCALAVVGETLRKEAYPIAGYPISGPIAERSYSISER</sequence>
<reference evidence="1 2" key="1">
    <citation type="submission" date="2016-04" db="EMBL/GenBank/DDBJ databases">
        <title>Genome analyses suggest a sexual origin of heterokaryosis in a supposedly ancient asexual fungus.</title>
        <authorList>
            <person name="Ropars J."/>
            <person name="Sedzielewska K."/>
            <person name="Noel J."/>
            <person name="Charron P."/>
            <person name="Farinelli L."/>
            <person name="Marton T."/>
            <person name="Kruger M."/>
            <person name="Pelin A."/>
            <person name="Brachmann A."/>
            <person name="Corradi N."/>
        </authorList>
    </citation>
    <scope>NUCLEOTIDE SEQUENCE [LARGE SCALE GENOMIC DNA]</scope>
    <source>
        <strain evidence="1 2">C2</strain>
    </source>
</reference>
<evidence type="ECO:0000313" key="2">
    <source>
        <dbReference type="Proteomes" id="UP000233469"/>
    </source>
</evidence>
<dbReference type="VEuPathDB" id="FungiDB:FUN_002684"/>
<dbReference type="OrthoDB" id="2313648at2759"/>